<dbReference type="OrthoDB" id="5135119at2759"/>
<comment type="caution">
    <text evidence="3">The sequence shown here is derived from an EMBL/GenBank/DDBJ whole genome shotgun (WGS) entry which is preliminary data.</text>
</comment>
<dbReference type="PANTHER" id="PTHR31956:SF1">
    <property type="entry name" value="NON-SPECIFIC PHOSPHOLIPASE C1"/>
    <property type="match status" value="1"/>
</dbReference>
<reference evidence="3 4" key="1">
    <citation type="submission" date="2017-03" db="EMBL/GenBank/DDBJ databases">
        <title>Genomes of endolithic fungi from Antarctica.</title>
        <authorList>
            <person name="Coleine C."/>
            <person name="Masonjones S."/>
            <person name="Stajich J.E."/>
        </authorList>
    </citation>
    <scope>NUCLEOTIDE SEQUENCE [LARGE SCALE GENOMIC DNA]</scope>
    <source>
        <strain evidence="3 4">CCFEE 5187</strain>
    </source>
</reference>
<sequence length="446" mass="49320">MSARSLVLLGLLALAAAAPPSHNNEGEWQHEDEAKGSWKSKIKNVVVLVEENRSFDSFCGGFNYRNDIDGLVGKTFCNPVNASIPGSPTVCAKPIANDVAPDDPPHGLSGVNYQIFGTFHPPSNADMSMEKMNGFVTEQATTFKSGGNATRAAEAINYYAPEHLRVFEALAKEYVLFDKWYAAVPGPTNPNRAYLTAGTSHGHGRNDADFTTFNIPVRSIFQQLSEKGISWINYSNTTGFLPDADFYTWTKTSGASTTNVKPLSQFYTDAEAGTLPKFTYINPECCSYQSFHPPSATTEGEAFVKKIYEALRSDPQWEETLFILTFDEHGGFGDHVPPPVNVPAGDDLTYSEKAPDGKNITFDFKRLGMRVPTLLISPFVEKMGLEHKGQNYGKEYTHTSILHFLANLWDLDILTPRVGWSSTFEHLIGKTARKDTLRTLPDAYPF</sequence>
<dbReference type="InterPro" id="IPR017850">
    <property type="entry name" value="Alkaline_phosphatase_core_sf"/>
</dbReference>
<keyword evidence="1" id="KW-0378">Hydrolase</keyword>
<keyword evidence="4" id="KW-1185">Reference proteome</keyword>
<evidence type="ECO:0000256" key="2">
    <source>
        <dbReference type="SAM" id="SignalP"/>
    </source>
</evidence>
<dbReference type="STRING" id="331657.A0A4U0XRZ8"/>
<dbReference type="SUPFAM" id="SSF53649">
    <property type="entry name" value="Alkaline phosphatase-like"/>
    <property type="match status" value="1"/>
</dbReference>
<evidence type="ECO:0000313" key="3">
    <source>
        <dbReference type="EMBL" id="TKA80344.1"/>
    </source>
</evidence>
<gene>
    <name evidence="3" type="ORF">B0A49_03083</name>
</gene>
<dbReference type="GO" id="GO:0042578">
    <property type="term" value="F:phosphoric ester hydrolase activity"/>
    <property type="evidence" value="ECO:0007669"/>
    <property type="project" value="UniProtKB-ARBA"/>
</dbReference>
<dbReference type="AlphaFoldDB" id="A0A4U0XRZ8"/>
<name>A0A4U0XRZ8_9PEZI</name>
<dbReference type="Gene3D" id="3.40.720.10">
    <property type="entry name" value="Alkaline Phosphatase, subunit A"/>
    <property type="match status" value="2"/>
</dbReference>
<organism evidence="3 4">
    <name type="scientific">Cryomyces minteri</name>
    <dbReference type="NCBI Taxonomy" id="331657"/>
    <lineage>
        <taxon>Eukaryota</taxon>
        <taxon>Fungi</taxon>
        <taxon>Dikarya</taxon>
        <taxon>Ascomycota</taxon>
        <taxon>Pezizomycotina</taxon>
        <taxon>Dothideomycetes</taxon>
        <taxon>Dothideomycetes incertae sedis</taxon>
        <taxon>Cryomyces</taxon>
    </lineage>
</organism>
<accession>A0A4U0XRZ8</accession>
<dbReference type="Proteomes" id="UP000308768">
    <property type="component" value="Unassembled WGS sequence"/>
</dbReference>
<evidence type="ECO:0000256" key="1">
    <source>
        <dbReference type="ARBA" id="ARBA00022801"/>
    </source>
</evidence>
<evidence type="ECO:0000313" key="4">
    <source>
        <dbReference type="Proteomes" id="UP000308768"/>
    </source>
</evidence>
<feature type="chain" id="PRO_5020230275" evidence="2">
    <location>
        <begin position="18"/>
        <end position="446"/>
    </location>
</feature>
<dbReference type="GO" id="GO:0009395">
    <property type="term" value="P:phospholipid catabolic process"/>
    <property type="evidence" value="ECO:0007669"/>
    <property type="project" value="TreeGrafter"/>
</dbReference>
<proteinExistence type="predicted"/>
<protein>
    <submittedName>
        <fullName evidence="3">Uncharacterized protein</fullName>
    </submittedName>
</protein>
<dbReference type="FunFam" id="3.40.720.10:FF:000052">
    <property type="entry name" value="Phosphatidylglycerol specific phospholipase, putative"/>
    <property type="match status" value="1"/>
</dbReference>
<dbReference type="InterPro" id="IPR007312">
    <property type="entry name" value="Phosphoesterase"/>
</dbReference>
<feature type="signal peptide" evidence="2">
    <location>
        <begin position="1"/>
        <end position="17"/>
    </location>
</feature>
<dbReference type="PANTHER" id="PTHR31956">
    <property type="entry name" value="NON-SPECIFIC PHOSPHOLIPASE C4-RELATED"/>
    <property type="match status" value="1"/>
</dbReference>
<dbReference type="Pfam" id="PF04185">
    <property type="entry name" value="Phosphoesterase"/>
    <property type="match status" value="1"/>
</dbReference>
<dbReference type="EMBL" id="NAJN01000061">
    <property type="protein sequence ID" value="TKA80344.1"/>
    <property type="molecule type" value="Genomic_DNA"/>
</dbReference>
<keyword evidence="2" id="KW-0732">Signal</keyword>